<evidence type="ECO:0000256" key="1">
    <source>
        <dbReference type="ARBA" id="ARBA00000188"/>
    </source>
</evidence>
<dbReference type="GO" id="GO:0042351">
    <property type="term" value="P:'de novo' GDP-L-fucose biosynthetic process"/>
    <property type="evidence" value="ECO:0007669"/>
    <property type="project" value="TreeGrafter"/>
</dbReference>
<dbReference type="InterPro" id="IPR016040">
    <property type="entry name" value="NAD(P)-bd_dom"/>
</dbReference>
<evidence type="ECO:0000256" key="7">
    <source>
        <dbReference type="HAMAP-Rule" id="MF_00955"/>
    </source>
</evidence>
<comment type="caution">
    <text evidence="9">The sequence shown here is derived from an EMBL/GenBank/DDBJ whole genome shotgun (WGS) entry which is preliminary data.</text>
</comment>
<comment type="catalytic activity">
    <reaction evidence="1 7">
        <text>GDP-alpha-D-mannose = GDP-4-dehydro-alpha-D-rhamnose + H2O</text>
        <dbReference type="Rhea" id="RHEA:23820"/>
        <dbReference type="ChEBI" id="CHEBI:15377"/>
        <dbReference type="ChEBI" id="CHEBI:57527"/>
        <dbReference type="ChEBI" id="CHEBI:57964"/>
        <dbReference type="EC" id="4.2.1.47"/>
    </reaction>
</comment>
<dbReference type="InterPro" id="IPR006368">
    <property type="entry name" value="GDP_Man_deHydtase"/>
</dbReference>
<name>A0A2H0BER5_UNCKA</name>
<evidence type="ECO:0000256" key="4">
    <source>
        <dbReference type="ARBA" id="ARBA00011989"/>
    </source>
</evidence>
<dbReference type="AlphaFoldDB" id="A0A2H0BER5"/>
<proteinExistence type="inferred from homology"/>
<dbReference type="FunFam" id="3.40.50.720:FF:000924">
    <property type="entry name" value="GDP-mannose 4,6 dehydratase"/>
    <property type="match status" value="1"/>
</dbReference>
<keyword evidence="5 7" id="KW-0456">Lyase</keyword>
<evidence type="ECO:0000256" key="3">
    <source>
        <dbReference type="ARBA" id="ARBA00009263"/>
    </source>
</evidence>
<dbReference type="HAMAP" id="MF_00955">
    <property type="entry name" value="GDP_Man_dehydratase"/>
    <property type="match status" value="1"/>
</dbReference>
<dbReference type="Pfam" id="PF16363">
    <property type="entry name" value="GDP_Man_Dehyd"/>
    <property type="match status" value="1"/>
</dbReference>
<dbReference type="PANTHER" id="PTHR43715:SF1">
    <property type="entry name" value="GDP-MANNOSE 4,6 DEHYDRATASE"/>
    <property type="match status" value="1"/>
</dbReference>
<evidence type="ECO:0000313" key="10">
    <source>
        <dbReference type="Proteomes" id="UP000228495"/>
    </source>
</evidence>
<comment type="function">
    <text evidence="6 7">Catalyzes the conversion of GDP-D-mannose to GDP-4-dehydro-6-deoxy-D-mannose.</text>
</comment>
<keyword evidence="7" id="KW-0521">NADP</keyword>
<feature type="domain" description="NAD(P)-binding" evidence="8">
    <location>
        <begin position="7"/>
        <end position="329"/>
    </location>
</feature>
<evidence type="ECO:0000256" key="6">
    <source>
        <dbReference type="ARBA" id="ARBA00059383"/>
    </source>
</evidence>
<evidence type="ECO:0000259" key="8">
    <source>
        <dbReference type="Pfam" id="PF16363"/>
    </source>
</evidence>
<dbReference type="Proteomes" id="UP000228495">
    <property type="component" value="Unassembled WGS sequence"/>
</dbReference>
<sequence length="338" mass="38422">MSKTAVITGITGQDGSHLADLLLEKGYTVIGLTRRTSTEPPSRMRKHLWDKVIQFSGDVTDSYSVESLLKQYQPDEFYNLAAQSHVGTSWKQPEETTKVDYLGVLNILKGIQLISPHTKFYQASTSEMFGKVKDEYQSETSRFYPRSPYAVAKLAAYWLTVNYRESYDIFACSGILFNHEGPRRGRDFVTRKITDHVAKYKLGLTKDPLQLGNLNSMRDWGYAPEFVEAMWRILQQDTPQDFVIGTGESHSVRDFVEAAYKAIDVDVEWSGENETEKGARSDNGEIIVEVNKDFFRPAEVELLRADASKAKEVLGWEPTVTFSRLVEIMVENDIEELS</sequence>
<reference evidence="9 10" key="1">
    <citation type="submission" date="2017-09" db="EMBL/GenBank/DDBJ databases">
        <title>Depth-based differentiation of microbial function through sediment-hosted aquifers and enrichment of novel symbionts in the deep terrestrial subsurface.</title>
        <authorList>
            <person name="Probst A.J."/>
            <person name="Ladd B."/>
            <person name="Jarett J.K."/>
            <person name="Geller-Mcgrath D.E."/>
            <person name="Sieber C.M."/>
            <person name="Emerson J.B."/>
            <person name="Anantharaman K."/>
            <person name="Thomas B.C."/>
            <person name="Malmstrom R."/>
            <person name="Stieglmeier M."/>
            <person name="Klingl A."/>
            <person name="Woyke T."/>
            <person name="Ryan C.M."/>
            <person name="Banfield J.F."/>
        </authorList>
    </citation>
    <scope>NUCLEOTIDE SEQUENCE [LARGE SCALE GENOMIC DNA]</scope>
    <source>
        <strain evidence="9">CG22_combo_CG10-13_8_21_14_all_39_12</strain>
    </source>
</reference>
<dbReference type="GO" id="GO:0070401">
    <property type="term" value="F:NADP+ binding"/>
    <property type="evidence" value="ECO:0007669"/>
    <property type="project" value="UniProtKB-UniRule"/>
</dbReference>
<evidence type="ECO:0000313" key="9">
    <source>
        <dbReference type="EMBL" id="PIP56152.1"/>
    </source>
</evidence>
<dbReference type="EC" id="4.2.1.47" evidence="4 7"/>
<evidence type="ECO:0000256" key="5">
    <source>
        <dbReference type="ARBA" id="ARBA00023239"/>
    </source>
</evidence>
<dbReference type="InterPro" id="IPR036291">
    <property type="entry name" value="NAD(P)-bd_dom_sf"/>
</dbReference>
<organism evidence="9 10">
    <name type="scientific">candidate division WWE3 bacterium CG22_combo_CG10-13_8_21_14_all_39_12</name>
    <dbReference type="NCBI Taxonomy" id="1975094"/>
    <lineage>
        <taxon>Bacteria</taxon>
        <taxon>Katanobacteria</taxon>
    </lineage>
</organism>
<dbReference type="EMBL" id="PCSU01000078">
    <property type="protein sequence ID" value="PIP56152.1"/>
    <property type="molecule type" value="Genomic_DNA"/>
</dbReference>
<dbReference type="GO" id="GO:0008446">
    <property type="term" value="F:GDP-mannose 4,6-dehydratase activity"/>
    <property type="evidence" value="ECO:0007669"/>
    <property type="project" value="UniProtKB-UniRule"/>
</dbReference>
<accession>A0A2H0BER5</accession>
<protein>
    <recommendedName>
        <fullName evidence="4 7">GDP-mannose 4,6-dehydratase</fullName>
        <ecNumber evidence="4 7">4.2.1.47</ecNumber>
    </recommendedName>
    <alternativeName>
        <fullName evidence="7">GDP-D-mannose dehydratase</fullName>
    </alternativeName>
</protein>
<gene>
    <name evidence="7 9" type="primary">gmd</name>
    <name evidence="9" type="ORF">COX05_04580</name>
</gene>
<comment type="similarity">
    <text evidence="3 7">Belongs to the NAD(P)-dependent epimerase/dehydratase family. GDP-mannose 4,6-dehydratase subfamily.</text>
</comment>
<dbReference type="Gene3D" id="3.40.50.720">
    <property type="entry name" value="NAD(P)-binding Rossmann-like Domain"/>
    <property type="match status" value="1"/>
</dbReference>
<dbReference type="Gene3D" id="3.90.25.10">
    <property type="entry name" value="UDP-galactose 4-epimerase, domain 1"/>
    <property type="match status" value="1"/>
</dbReference>
<dbReference type="NCBIfam" id="TIGR01472">
    <property type="entry name" value="gmd"/>
    <property type="match status" value="1"/>
</dbReference>
<evidence type="ECO:0000256" key="2">
    <source>
        <dbReference type="ARBA" id="ARBA00001937"/>
    </source>
</evidence>
<dbReference type="PANTHER" id="PTHR43715">
    <property type="entry name" value="GDP-MANNOSE 4,6-DEHYDRATASE"/>
    <property type="match status" value="1"/>
</dbReference>
<dbReference type="CDD" id="cd05260">
    <property type="entry name" value="GDP_MD_SDR_e"/>
    <property type="match status" value="1"/>
</dbReference>
<comment type="caution">
    <text evidence="7">Lacks conserved residue(s) required for the propagation of feature annotation.</text>
</comment>
<dbReference type="SUPFAM" id="SSF51735">
    <property type="entry name" value="NAD(P)-binding Rossmann-fold domains"/>
    <property type="match status" value="1"/>
</dbReference>
<comment type="cofactor">
    <cofactor evidence="2 7">
        <name>NADP(+)</name>
        <dbReference type="ChEBI" id="CHEBI:58349"/>
    </cofactor>
</comment>